<evidence type="ECO:0000259" key="9">
    <source>
        <dbReference type="Pfam" id="PF12704"/>
    </source>
</evidence>
<dbReference type="EMBL" id="CP001338">
    <property type="protein sequence ID" value="ACL16586.1"/>
    <property type="molecule type" value="Genomic_DNA"/>
</dbReference>
<keyword evidence="5 7" id="KW-0472">Membrane</keyword>
<evidence type="ECO:0000256" key="6">
    <source>
        <dbReference type="ARBA" id="ARBA00038076"/>
    </source>
</evidence>
<dbReference type="Pfam" id="PF02687">
    <property type="entry name" value="FtsX"/>
    <property type="match status" value="1"/>
</dbReference>
<dbReference type="HOGENOM" id="CLU_000604_8_0_2"/>
<comment type="similarity">
    <text evidence="6">Belongs to the ABC-4 integral membrane protein family.</text>
</comment>
<proteinExistence type="inferred from homology"/>
<dbReference type="GO" id="GO:0022857">
    <property type="term" value="F:transmembrane transporter activity"/>
    <property type="evidence" value="ECO:0007669"/>
    <property type="project" value="TreeGrafter"/>
</dbReference>
<dbReference type="RefSeq" id="WP_012617905.1">
    <property type="nucleotide sequence ID" value="NC_011832.1"/>
</dbReference>
<dbReference type="STRING" id="521011.Mpal_1251"/>
<keyword evidence="11" id="KW-1185">Reference proteome</keyword>
<organism evidence="10 11">
    <name type="scientific">Methanosphaerula palustris (strain ATCC BAA-1556 / DSM 19958 / E1-9c)</name>
    <dbReference type="NCBI Taxonomy" id="521011"/>
    <lineage>
        <taxon>Archaea</taxon>
        <taxon>Methanobacteriati</taxon>
        <taxon>Methanobacteriota</taxon>
        <taxon>Stenosarchaea group</taxon>
        <taxon>Methanomicrobia</taxon>
        <taxon>Methanomicrobiales</taxon>
        <taxon>Methanoregulaceae</taxon>
        <taxon>Methanosphaerula</taxon>
    </lineage>
</organism>
<reference evidence="10 11" key="1">
    <citation type="journal article" date="2015" name="Genome Announc.">
        <title>Complete Genome Sequence of Methanosphaerula palustris E1-9CT, a Hydrogenotrophic Methanogen Isolated from a Minerotrophic Fen Peatland.</title>
        <authorList>
            <person name="Cadillo-Quiroz H."/>
            <person name="Browne P."/>
            <person name="Kyrpides N."/>
            <person name="Woyke T."/>
            <person name="Goodwin L."/>
            <person name="Detter C."/>
            <person name="Yavitt J.B."/>
            <person name="Zinder S.H."/>
        </authorList>
    </citation>
    <scope>NUCLEOTIDE SEQUENCE [LARGE SCALE GENOMIC DNA]</scope>
    <source>
        <strain evidence="11">ATCC BAA-1556 / DSM 19958 / E1-9c</strain>
    </source>
</reference>
<keyword evidence="4 7" id="KW-1133">Transmembrane helix</keyword>
<dbReference type="KEGG" id="mpl:Mpal_1251"/>
<evidence type="ECO:0000256" key="3">
    <source>
        <dbReference type="ARBA" id="ARBA00022692"/>
    </source>
</evidence>
<dbReference type="InterPro" id="IPR025857">
    <property type="entry name" value="MacB_PCD"/>
</dbReference>
<feature type="transmembrane region" description="Helical" evidence="7">
    <location>
        <begin position="261"/>
        <end position="283"/>
    </location>
</feature>
<evidence type="ECO:0000313" key="11">
    <source>
        <dbReference type="Proteomes" id="UP000002457"/>
    </source>
</evidence>
<dbReference type="Proteomes" id="UP000002457">
    <property type="component" value="Chromosome"/>
</dbReference>
<evidence type="ECO:0000256" key="4">
    <source>
        <dbReference type="ARBA" id="ARBA00022989"/>
    </source>
</evidence>
<evidence type="ECO:0000256" key="5">
    <source>
        <dbReference type="ARBA" id="ARBA00023136"/>
    </source>
</evidence>
<keyword evidence="3 7" id="KW-0812">Transmembrane</keyword>
<protein>
    <recommendedName>
        <fullName evidence="12">ABC3 transporter permease protein domain-containing protein</fullName>
    </recommendedName>
</protein>
<feature type="transmembrane region" description="Helical" evidence="7">
    <location>
        <begin position="304"/>
        <end position="337"/>
    </location>
</feature>
<dbReference type="TCDB" id="3.A.1.122.21">
    <property type="family name" value="the atp-binding cassette (abc) superfamily"/>
</dbReference>
<sequence length="386" mass="41823" precursor="true">MIFVDFAVRNLRRNWFRSLLAILGIIIGVLSISSMGILGNGIVLSVSDSFTSVGDSIVVSPHSGTGGLSGTTVTNDRLSEQQILELSRAVSPNKVIPIYTGGDRITYGNEKGVASIYGMDPDDMPTMLTVESGVYLRGNSGAMIGKTIADQLKVKVGSKVILGDGTILPVVGILKERGLGLDINPDNALIVSKQWFSEHYSVKGYNEAIVKASDLKQIVSVKQAIEKRFNRQDKVVDVYDTKSILDSILGAFNQISTFTTVIGGISLLVAGISILNIMMMSVTERIREIGIMRSLGTRRKEVRWMFIYEALILGFIGSLIGGMLSFGGGYVISLFMLQTTKYLFYPSSLIAIVYGMGFGIGTSVLSGLYPAWKASNLNPIDALRYE</sequence>
<feature type="transmembrane region" description="Helical" evidence="7">
    <location>
        <begin position="343"/>
        <end position="369"/>
    </location>
</feature>
<dbReference type="InterPro" id="IPR050250">
    <property type="entry name" value="Macrolide_Exporter_MacB"/>
</dbReference>
<feature type="domain" description="ABC3 transporter permease C-terminal" evidence="8">
    <location>
        <begin position="261"/>
        <end position="379"/>
    </location>
</feature>
<comment type="subcellular location">
    <subcellularLocation>
        <location evidence="1">Cell membrane</location>
        <topology evidence="1">Multi-pass membrane protein</topology>
    </subcellularLocation>
</comment>
<evidence type="ECO:0000256" key="2">
    <source>
        <dbReference type="ARBA" id="ARBA00022475"/>
    </source>
</evidence>
<feature type="transmembrane region" description="Helical" evidence="7">
    <location>
        <begin position="19"/>
        <end position="43"/>
    </location>
</feature>
<evidence type="ECO:0008006" key="12">
    <source>
        <dbReference type="Google" id="ProtNLM"/>
    </source>
</evidence>
<evidence type="ECO:0000313" key="10">
    <source>
        <dbReference type="EMBL" id="ACL16586.1"/>
    </source>
</evidence>
<dbReference type="OrthoDB" id="11469at2157"/>
<accession>B8GHI1</accession>
<keyword evidence="2" id="KW-1003">Cell membrane</keyword>
<evidence type="ECO:0000256" key="1">
    <source>
        <dbReference type="ARBA" id="ARBA00004651"/>
    </source>
</evidence>
<dbReference type="PANTHER" id="PTHR30572">
    <property type="entry name" value="MEMBRANE COMPONENT OF TRANSPORTER-RELATED"/>
    <property type="match status" value="1"/>
</dbReference>
<evidence type="ECO:0000259" key="8">
    <source>
        <dbReference type="Pfam" id="PF02687"/>
    </source>
</evidence>
<dbReference type="InterPro" id="IPR003838">
    <property type="entry name" value="ABC3_permease_C"/>
</dbReference>
<feature type="domain" description="MacB-like periplasmic core" evidence="9">
    <location>
        <begin position="18"/>
        <end position="227"/>
    </location>
</feature>
<dbReference type="eggNOG" id="arCOG02312">
    <property type="taxonomic scope" value="Archaea"/>
</dbReference>
<name>B8GHI1_METPE</name>
<dbReference type="GeneID" id="7271529"/>
<evidence type="ECO:0000256" key="7">
    <source>
        <dbReference type="SAM" id="Phobius"/>
    </source>
</evidence>
<gene>
    <name evidence="10" type="ordered locus">Mpal_1251</name>
</gene>
<dbReference type="GO" id="GO:0005886">
    <property type="term" value="C:plasma membrane"/>
    <property type="evidence" value="ECO:0007669"/>
    <property type="project" value="UniProtKB-SubCell"/>
</dbReference>
<dbReference type="AlphaFoldDB" id="B8GHI1"/>
<dbReference type="Pfam" id="PF12704">
    <property type="entry name" value="MacB_PCD"/>
    <property type="match status" value="1"/>
</dbReference>
<dbReference type="PANTHER" id="PTHR30572:SF4">
    <property type="entry name" value="ABC TRANSPORTER PERMEASE YTRF"/>
    <property type="match status" value="1"/>
</dbReference>